<evidence type="ECO:0000313" key="11">
    <source>
        <dbReference type="Proteomes" id="UP000000271"/>
    </source>
</evidence>
<dbReference type="Pfam" id="PF00576">
    <property type="entry name" value="Transthyretin"/>
    <property type="match status" value="1"/>
</dbReference>
<feature type="binding site" evidence="7">
    <location>
        <position position="46"/>
    </location>
    <ligand>
        <name>substrate</name>
    </ligand>
</feature>
<keyword evidence="11" id="KW-1185">Reference proteome</keyword>
<dbReference type="OrthoDB" id="9792386at2"/>
<evidence type="ECO:0000256" key="5">
    <source>
        <dbReference type="ARBA" id="ARBA00022631"/>
    </source>
</evidence>
<evidence type="ECO:0000256" key="7">
    <source>
        <dbReference type="PIRSR" id="PIRSR600895-51"/>
    </source>
</evidence>
<dbReference type="InterPro" id="IPR036817">
    <property type="entry name" value="Transthyretin/HIU_hydrolase_sf"/>
</dbReference>
<dbReference type="InterPro" id="IPR023416">
    <property type="entry name" value="Transthyretin/HIU_hydrolase_d"/>
</dbReference>
<dbReference type="NCBIfam" id="TIGR02962">
    <property type="entry name" value="hdxy_isourate"/>
    <property type="match status" value="1"/>
</dbReference>
<dbReference type="InterPro" id="IPR023419">
    <property type="entry name" value="Transthyretin_CS"/>
</dbReference>
<evidence type="ECO:0000256" key="8">
    <source>
        <dbReference type="RuleBase" id="RU361270"/>
    </source>
</evidence>
<dbReference type="KEGG" id="bse:Bsel_0583"/>
<feature type="domain" description="Transthyretin/hydroxyisourate hydrolase" evidence="9">
    <location>
        <begin position="4"/>
        <end position="111"/>
    </location>
</feature>
<dbReference type="GO" id="GO:0033971">
    <property type="term" value="F:hydroxyisourate hydrolase activity"/>
    <property type="evidence" value="ECO:0007669"/>
    <property type="project" value="UniProtKB-EC"/>
</dbReference>
<dbReference type="eggNOG" id="COG2351">
    <property type="taxonomic scope" value="Bacteria"/>
</dbReference>
<dbReference type="PANTHER" id="PTHR10395">
    <property type="entry name" value="URICASE AND TRANSTHYRETIN-RELATED"/>
    <property type="match status" value="1"/>
</dbReference>
<dbReference type="Gene3D" id="2.60.40.180">
    <property type="entry name" value="Transthyretin/hydroxyisourate hydrolase domain"/>
    <property type="match status" value="1"/>
</dbReference>
<evidence type="ECO:0000256" key="6">
    <source>
        <dbReference type="ARBA" id="ARBA00022801"/>
    </source>
</evidence>
<comment type="similarity">
    <text evidence="3 8">Belongs to the transthyretin family. 5-hydroxyisourate hydrolase subfamily.</text>
</comment>
<dbReference type="PANTHER" id="PTHR10395:SF7">
    <property type="entry name" value="5-HYDROXYISOURATE HYDROLASE"/>
    <property type="match status" value="1"/>
</dbReference>
<feature type="binding site" evidence="7">
    <location>
        <position position="7"/>
    </location>
    <ligand>
        <name>substrate</name>
    </ligand>
</feature>
<protein>
    <recommendedName>
        <fullName evidence="8">5-hydroxyisourate hydrolase</fullName>
        <shortName evidence="8">HIU hydrolase</shortName>
        <shortName evidence="8">HIUHase</shortName>
        <ecNumber evidence="8">3.5.2.17</ecNumber>
    </recommendedName>
</protein>
<evidence type="ECO:0000256" key="2">
    <source>
        <dbReference type="ARBA" id="ARBA00002704"/>
    </source>
</evidence>
<dbReference type="SUPFAM" id="SSF49472">
    <property type="entry name" value="Transthyretin (synonym: prealbumin)"/>
    <property type="match status" value="1"/>
</dbReference>
<keyword evidence="6 8" id="KW-0378">Hydrolase</keyword>
<dbReference type="PRINTS" id="PR00189">
    <property type="entry name" value="TRNSTHYRETIN"/>
</dbReference>
<evidence type="ECO:0000259" key="9">
    <source>
        <dbReference type="Pfam" id="PF00576"/>
    </source>
</evidence>
<evidence type="ECO:0000256" key="1">
    <source>
        <dbReference type="ARBA" id="ARBA00001043"/>
    </source>
</evidence>
<dbReference type="EMBL" id="CP001791">
    <property type="protein sequence ID" value="ADH98119.1"/>
    <property type="molecule type" value="Genomic_DNA"/>
</dbReference>
<dbReference type="STRING" id="439292.Bsel_0583"/>
<dbReference type="GO" id="GO:0006144">
    <property type="term" value="P:purine nucleobase metabolic process"/>
    <property type="evidence" value="ECO:0007669"/>
    <property type="project" value="UniProtKB-KW"/>
</dbReference>
<dbReference type="EC" id="3.5.2.17" evidence="8"/>
<dbReference type="InterPro" id="IPR014306">
    <property type="entry name" value="Hydroxyisourate_hydrolase"/>
</dbReference>
<name>D6XY46_BACIE</name>
<reference evidence="10" key="1">
    <citation type="submission" date="2009-10" db="EMBL/GenBank/DDBJ databases">
        <title>Complete sequence of Bacillus selenitireducens MLS10.</title>
        <authorList>
            <consortium name="US DOE Joint Genome Institute"/>
            <person name="Lucas S."/>
            <person name="Copeland A."/>
            <person name="Lapidus A."/>
            <person name="Glavina del Rio T."/>
            <person name="Dalin E."/>
            <person name="Tice H."/>
            <person name="Bruce D."/>
            <person name="Goodwin L."/>
            <person name="Pitluck S."/>
            <person name="Sims D."/>
            <person name="Brettin T."/>
            <person name="Detter J.C."/>
            <person name="Han C."/>
            <person name="Larimer F."/>
            <person name="Land M."/>
            <person name="Hauser L."/>
            <person name="Kyrpides N."/>
            <person name="Ovchinnikova G."/>
            <person name="Stolz J."/>
        </authorList>
    </citation>
    <scope>NUCLEOTIDE SEQUENCE [LARGE SCALE GENOMIC DNA]</scope>
    <source>
        <strain evidence="10">MLS10</strain>
    </source>
</reference>
<comment type="subunit">
    <text evidence="4 8">Homotetramer.</text>
</comment>
<keyword evidence="5 8" id="KW-0659">Purine metabolism</keyword>
<feature type="binding site" evidence="7">
    <location>
        <position position="109"/>
    </location>
    <ligand>
        <name>substrate</name>
    </ligand>
</feature>
<gene>
    <name evidence="10" type="ordered locus">Bsel_0583</name>
</gene>
<evidence type="ECO:0000256" key="3">
    <source>
        <dbReference type="ARBA" id="ARBA00009850"/>
    </source>
</evidence>
<evidence type="ECO:0000313" key="10">
    <source>
        <dbReference type="EMBL" id="ADH98119.1"/>
    </source>
</evidence>
<evidence type="ECO:0000256" key="4">
    <source>
        <dbReference type="ARBA" id="ARBA00011881"/>
    </source>
</evidence>
<dbReference type="PROSITE" id="PS00769">
    <property type="entry name" value="TRANSTHYRETIN_2"/>
    <property type="match status" value="1"/>
</dbReference>
<organism evidence="10 11">
    <name type="scientific">Bacillus selenitireducens (strain ATCC 700615 / DSM 15326 / MLS10)</name>
    <dbReference type="NCBI Taxonomy" id="439292"/>
    <lineage>
        <taxon>Bacteria</taxon>
        <taxon>Bacillati</taxon>
        <taxon>Bacillota</taxon>
        <taxon>Bacilli</taxon>
        <taxon>Bacillales</taxon>
        <taxon>Bacillaceae</taxon>
        <taxon>Salisediminibacterium</taxon>
    </lineage>
</organism>
<comment type="catalytic activity">
    <reaction evidence="1 8">
        <text>5-hydroxyisourate + H2O = 5-hydroxy-2-oxo-4-ureido-2,5-dihydro-1H-imidazole-5-carboxylate + H(+)</text>
        <dbReference type="Rhea" id="RHEA:23736"/>
        <dbReference type="ChEBI" id="CHEBI:15377"/>
        <dbReference type="ChEBI" id="CHEBI:15378"/>
        <dbReference type="ChEBI" id="CHEBI:18072"/>
        <dbReference type="ChEBI" id="CHEBI:58639"/>
        <dbReference type="EC" id="3.5.2.17"/>
    </reaction>
</comment>
<accession>D6XY46</accession>
<dbReference type="InterPro" id="IPR000895">
    <property type="entry name" value="Transthyretin/HIU_hydrolase"/>
</dbReference>
<dbReference type="Proteomes" id="UP000000271">
    <property type="component" value="Chromosome"/>
</dbReference>
<dbReference type="AlphaFoldDB" id="D6XY46"/>
<dbReference type="CDD" id="cd05822">
    <property type="entry name" value="TLP_HIUase"/>
    <property type="match status" value="1"/>
</dbReference>
<dbReference type="RefSeq" id="WP_013171548.1">
    <property type="nucleotide sequence ID" value="NC_014219.1"/>
</dbReference>
<sequence>MGRLTTHVLNTATGLPAVGMKLILRKGNEEGGYTMLSDTVTNHDGRVDAPLLEGDAFTSGVYELTFFVGDYFQTEDAFLDEVPIRFTVDDATRHYHVPLLVTPYSYTTYRGS</sequence>
<comment type="function">
    <text evidence="2">Catalyzes the hydrolysis of 5-hydroxyisourate (HIU) to 2-oxo-4-hydroxy-4-carboxy-5-ureidoimidazoline (OHCU).</text>
</comment>
<proteinExistence type="inferred from homology"/>
<dbReference type="HOGENOM" id="CLU_115536_1_1_9"/>